<sequence>MEIRGERECKECGTRWSYYESGGVSCPECGSLHSVGVDDDRKLHTTQSVEFDLTEARERFENEPEDEALRSVAETVRAYQRKRGFVDAGELRELDDDYLVAGELRQVADLVDRSFDPSDEEEWYLLRLLQGDTQGRPEPADVPESLREARGLAAADAVREYRRELRDWLDANDVEPDRPATQVFSSLDERAKRIRALEGDVPPREADALVEALRDVVTYVRDGDEVALSRAQDRLADD</sequence>
<accession>A0A1G9Z794</accession>
<evidence type="ECO:0000313" key="2">
    <source>
        <dbReference type="Proteomes" id="UP000199370"/>
    </source>
</evidence>
<evidence type="ECO:0000313" key="1">
    <source>
        <dbReference type="EMBL" id="SDN17230.1"/>
    </source>
</evidence>
<dbReference type="Proteomes" id="UP000199370">
    <property type="component" value="Unassembled WGS sequence"/>
</dbReference>
<dbReference type="InterPro" id="IPR055541">
    <property type="entry name" value="DUF7117"/>
</dbReference>
<gene>
    <name evidence="1" type="ORF">SAMN05192554_11864</name>
</gene>
<evidence type="ECO:0008006" key="3">
    <source>
        <dbReference type="Google" id="ProtNLM"/>
    </source>
</evidence>
<dbReference type="Pfam" id="PF23430">
    <property type="entry name" value="DUF7117"/>
    <property type="match status" value="1"/>
</dbReference>
<protein>
    <recommendedName>
        <fullName evidence="3">TFIIB-type zinc ribbon-containing protein</fullName>
    </recommendedName>
</protein>
<proteinExistence type="predicted"/>
<dbReference type="OrthoDB" id="341613at2157"/>
<dbReference type="RefSeq" id="WP_089735119.1">
    <property type="nucleotide sequence ID" value="NZ_FNIA01000018.1"/>
</dbReference>
<keyword evidence="2" id="KW-1185">Reference proteome</keyword>
<organism evidence="1 2">
    <name type="scientific">Haloarchaeobius iranensis</name>
    <dbReference type="NCBI Taxonomy" id="996166"/>
    <lineage>
        <taxon>Archaea</taxon>
        <taxon>Methanobacteriati</taxon>
        <taxon>Methanobacteriota</taxon>
        <taxon>Stenosarchaea group</taxon>
        <taxon>Halobacteria</taxon>
        <taxon>Halobacteriales</taxon>
        <taxon>Halorubellaceae</taxon>
        <taxon>Haloarchaeobius</taxon>
    </lineage>
</organism>
<reference evidence="1 2" key="1">
    <citation type="submission" date="2016-10" db="EMBL/GenBank/DDBJ databases">
        <authorList>
            <person name="de Groot N.N."/>
        </authorList>
    </citation>
    <scope>NUCLEOTIDE SEQUENCE [LARGE SCALE GENOMIC DNA]</scope>
    <source>
        <strain evidence="2">EB21,IBRC-M 10013,KCTC 4048</strain>
    </source>
</reference>
<dbReference type="EMBL" id="FNIA01000018">
    <property type="protein sequence ID" value="SDN17230.1"/>
    <property type="molecule type" value="Genomic_DNA"/>
</dbReference>
<name>A0A1G9Z794_9EURY</name>
<dbReference type="AlphaFoldDB" id="A0A1G9Z794"/>